<name>A0A5S9M4X1_BACIA</name>
<protein>
    <submittedName>
        <fullName evidence="1">Uncharacterized protein</fullName>
    </submittedName>
</protein>
<dbReference type="AlphaFoldDB" id="A0A5S9M4X1"/>
<evidence type="ECO:0000313" key="1">
    <source>
        <dbReference type="EMBL" id="BBP86556.1"/>
    </source>
</evidence>
<proteinExistence type="predicted"/>
<dbReference type="InterPro" id="IPR010994">
    <property type="entry name" value="RuvA_2-like"/>
</dbReference>
<gene>
    <name evidence="1" type="ORF">BsIDN1_01740</name>
</gene>
<accession>A0A5S9M4X1</accession>
<dbReference type="Gene3D" id="1.10.150.20">
    <property type="entry name" value="5' to 3' exonuclease, C-terminal subdomain"/>
    <property type="match status" value="1"/>
</dbReference>
<evidence type="ECO:0000313" key="2">
    <source>
        <dbReference type="Proteomes" id="UP000464658"/>
    </source>
</evidence>
<dbReference type="EMBL" id="AP021906">
    <property type="protein sequence ID" value="BBP86556.1"/>
    <property type="molecule type" value="Genomic_DNA"/>
</dbReference>
<organism evidence="1 2">
    <name type="scientific">Bacillus safensis</name>
    <dbReference type="NCBI Taxonomy" id="561879"/>
    <lineage>
        <taxon>Bacteria</taxon>
        <taxon>Bacillati</taxon>
        <taxon>Bacillota</taxon>
        <taxon>Bacilli</taxon>
        <taxon>Bacillales</taxon>
        <taxon>Bacillaceae</taxon>
        <taxon>Bacillus</taxon>
    </lineage>
</organism>
<reference evidence="1 2" key="1">
    <citation type="submission" date="2019-12" db="EMBL/GenBank/DDBJ databases">
        <title>Full genome sequence of a Bacillus safensis strain isolated from commercially available natto in Indonesia.</title>
        <authorList>
            <person name="Yoshida M."/>
            <person name="Uomi M."/>
            <person name="Waturangi D."/>
            <person name="Ekaputri J.J."/>
            <person name="Setiamarga D.H.E."/>
        </authorList>
    </citation>
    <scope>NUCLEOTIDE SEQUENCE [LARGE SCALE GENOMIC DNA]</scope>
    <source>
        <strain evidence="1 2">IDN1</strain>
    </source>
</reference>
<dbReference type="Proteomes" id="UP000464658">
    <property type="component" value="Chromosome"/>
</dbReference>
<dbReference type="SUPFAM" id="SSF47781">
    <property type="entry name" value="RuvA domain 2-like"/>
    <property type="match status" value="1"/>
</dbReference>
<sequence>MLDRIMEADVQELDEVEGIGEVRAKKKIKKGLKRLQEKNITLTVSFKKRIFFSITVKNG</sequence>